<keyword evidence="1" id="KW-1133">Transmembrane helix</keyword>
<feature type="transmembrane region" description="Helical" evidence="1">
    <location>
        <begin position="373"/>
        <end position="396"/>
    </location>
</feature>
<keyword evidence="1" id="KW-0812">Transmembrane</keyword>
<comment type="caution">
    <text evidence="2">The sequence shown here is derived from an EMBL/GenBank/DDBJ whole genome shotgun (WGS) entry which is preliminary data.</text>
</comment>
<evidence type="ECO:0000313" key="2">
    <source>
        <dbReference type="EMBL" id="TVU07176.1"/>
    </source>
</evidence>
<accession>A0A5J9T711</accession>
<dbReference type="Gramene" id="TVU07176">
    <property type="protein sequence ID" value="TVU07176"/>
    <property type="gene ID" value="EJB05_47219"/>
</dbReference>
<protein>
    <submittedName>
        <fullName evidence="2">Uncharacterized protein</fullName>
    </submittedName>
</protein>
<evidence type="ECO:0000313" key="3">
    <source>
        <dbReference type="Proteomes" id="UP000324897"/>
    </source>
</evidence>
<sequence>MRRAGGELGWGWLGRGAGFGPLRKKGQKEKEKRGAGWADWKKGWFSARKLGEFKQRGVEIGEESQHRLLFGPDLGIPHLLDRGVLEPRHAGRVIILQSVDLGYGRAEVVHEESALLVELGHLSFELGHLAVRCPQRVLQLCLAGGNGLPELQRLAGPYPRWQRELAAALGANRPLPGCVGSAAKLRGVGETPGGVGVAAMPRGVGETTRALGVAAKPGSVDLTANTCSCCGGDGAAAKPAVVGLAAKPGGVDLAAAKSCSCCGRGGVAGTSGGLRFLVPTAAAAPRPSVFTANAAGSSMCAPTGNFLPDRNSLRSMPVFPARASIFSMAASILTLVEFPISKLQPSDVHAKKNKMHGFQRYCTLETELPWLTIYRLALLFFGTTAAFFIMVVLLAFTCLSTDSGALLAG</sequence>
<organism evidence="2 3">
    <name type="scientific">Eragrostis curvula</name>
    <name type="common">weeping love grass</name>
    <dbReference type="NCBI Taxonomy" id="38414"/>
    <lineage>
        <taxon>Eukaryota</taxon>
        <taxon>Viridiplantae</taxon>
        <taxon>Streptophyta</taxon>
        <taxon>Embryophyta</taxon>
        <taxon>Tracheophyta</taxon>
        <taxon>Spermatophyta</taxon>
        <taxon>Magnoliopsida</taxon>
        <taxon>Liliopsida</taxon>
        <taxon>Poales</taxon>
        <taxon>Poaceae</taxon>
        <taxon>PACMAD clade</taxon>
        <taxon>Chloridoideae</taxon>
        <taxon>Eragrostideae</taxon>
        <taxon>Eragrostidinae</taxon>
        <taxon>Eragrostis</taxon>
    </lineage>
</organism>
<proteinExistence type="predicted"/>
<evidence type="ECO:0000256" key="1">
    <source>
        <dbReference type="SAM" id="Phobius"/>
    </source>
</evidence>
<keyword evidence="1" id="KW-0472">Membrane</keyword>
<dbReference type="AlphaFoldDB" id="A0A5J9T711"/>
<dbReference type="Proteomes" id="UP000324897">
    <property type="component" value="Unassembled WGS sequence"/>
</dbReference>
<name>A0A5J9T711_9POAL</name>
<feature type="non-terminal residue" evidence="2">
    <location>
        <position position="1"/>
    </location>
</feature>
<gene>
    <name evidence="2" type="ORF">EJB05_47219</name>
</gene>
<keyword evidence="3" id="KW-1185">Reference proteome</keyword>
<reference evidence="2 3" key="1">
    <citation type="journal article" date="2019" name="Sci. Rep.">
        <title>A high-quality genome of Eragrostis curvula grass provides insights into Poaceae evolution and supports new strategies to enhance forage quality.</title>
        <authorList>
            <person name="Carballo J."/>
            <person name="Santos B.A.C.M."/>
            <person name="Zappacosta D."/>
            <person name="Garbus I."/>
            <person name="Selva J.P."/>
            <person name="Gallo C.A."/>
            <person name="Diaz A."/>
            <person name="Albertini E."/>
            <person name="Caccamo M."/>
            <person name="Echenique V."/>
        </authorList>
    </citation>
    <scope>NUCLEOTIDE SEQUENCE [LARGE SCALE GENOMIC DNA]</scope>
    <source>
        <strain evidence="3">cv. Victoria</strain>
        <tissue evidence="2">Leaf</tissue>
    </source>
</reference>
<dbReference type="EMBL" id="RWGY01000045">
    <property type="protein sequence ID" value="TVU07176.1"/>
    <property type="molecule type" value="Genomic_DNA"/>
</dbReference>